<protein>
    <recommendedName>
        <fullName evidence="4">Type-F conjugative transfer system mating-pair stabilization protein TraN</fullName>
    </recommendedName>
</protein>
<dbReference type="Proteomes" id="UP000197092">
    <property type="component" value="Plasmid unnamed"/>
</dbReference>
<dbReference type="InterPro" id="IPR014121">
    <property type="entry name" value="TraN_Ftype"/>
</dbReference>
<dbReference type="AlphaFoldDB" id="A0AAN1FMP9"/>
<dbReference type="KEGG" id="vsh:BSZ05_26600"/>
<proteinExistence type="predicted"/>
<reference evidence="3" key="1">
    <citation type="submission" date="2016-12" db="EMBL/GenBank/DDBJ databases">
        <title>Comparative genomic analysis reveals the diversity, evolution, and environmental adaptation strategies of the genus Vibrio.</title>
        <authorList>
            <person name="Lin H."/>
            <person name="Wang X."/>
            <person name="Zhang X.-H."/>
        </authorList>
    </citation>
    <scope>NUCLEOTIDE SEQUENCE [LARGE SCALE GENOMIC DNA]</scope>
    <source>
        <strain evidence="3">QT6D1</strain>
        <plasmid evidence="3">unnamed</plasmid>
    </source>
</reference>
<organism evidence="2 3">
    <name type="scientific">Vibrio mediterranei</name>
    <dbReference type="NCBI Taxonomy" id="689"/>
    <lineage>
        <taxon>Bacteria</taxon>
        <taxon>Pseudomonadati</taxon>
        <taxon>Pseudomonadota</taxon>
        <taxon>Gammaproteobacteria</taxon>
        <taxon>Vibrionales</taxon>
        <taxon>Vibrionaceae</taxon>
        <taxon>Vibrio</taxon>
    </lineage>
</organism>
<gene>
    <name evidence="2" type="ORF">BSZ05_26600</name>
</gene>
<keyword evidence="2" id="KW-0614">Plasmid</keyword>
<keyword evidence="1" id="KW-0732">Signal</keyword>
<geneLocation type="plasmid" evidence="2 3">
    <name>unnamed</name>
</geneLocation>
<sequence>MNLFPLRRVSLIAGLIMSAALFSHVSQAADPLSLQGILDAQKGNALLTSLCQRDDPKAQADCLKDANTPSQSQYYSSDTSHLGSAQLQGDANLTHQGQAALKAQGFEAEAKARHDKIAELKADGSIPSLSTLESQYGDYVKNADVVAGGVNDKYHDCTGGVTYRYSKVNQSCIVPTHRPITCTLTRVRIKDQLQTGTVTVHPHTTQTGARAGEFYAFTMPVSNAVITQVKVHLPTPLQAFFGDRVWLSLQHQSLGVMTADGYYRHIRAIGTRDYTFSPNLSLSNANVTFGLSSGGGSRFTIGRSLHPTLTITYRHAVPVMGWRHDCNEAPLTKAQCTSTAPICTQGAGTRSVANGMGVTSRISQSCWQQTQTWTCPVTDTCAALPHTSVDEAHQKVGTVNCVPQSQTCQTQIAGVCIANRVTQTCTTKVEESTDLVCSQPNALTDCTRYPNEPWCKTQTHRSPHDMAHALTSLAIQNAMTCGADPNDKKNPPECKLGGFDPKTMRFFGGESKSCGIGALGAFNCCSDSDGWAGQIGAHQCNTEEREIAAAKQKHIVIKLGEFCAEKILGACIRKKEAYCVYPSKMARISITAARSQIGKSLGSPEHPNCEGLRKEEFAKLDFEHIDFSEIIGDIKPPTLPNVNALHAKFSAMKSDNLNPTTTNTGDGKLTGTQLTQRYHDLDPQTLREQGLVVETSHGVEPDEDAIRARYQQMGTP</sequence>
<evidence type="ECO:0008006" key="4">
    <source>
        <dbReference type="Google" id="ProtNLM"/>
    </source>
</evidence>
<name>A0AAN1FMP9_9VIBR</name>
<dbReference type="EMBL" id="CP018310">
    <property type="protein sequence ID" value="ASI93423.1"/>
    <property type="molecule type" value="Genomic_DNA"/>
</dbReference>
<feature type="chain" id="PRO_5043036797" description="Type-F conjugative transfer system mating-pair stabilization protein TraN" evidence="1">
    <location>
        <begin position="29"/>
        <end position="716"/>
    </location>
</feature>
<evidence type="ECO:0000313" key="2">
    <source>
        <dbReference type="EMBL" id="ASI93423.1"/>
    </source>
</evidence>
<evidence type="ECO:0000256" key="1">
    <source>
        <dbReference type="SAM" id="SignalP"/>
    </source>
</evidence>
<dbReference type="Pfam" id="PF06986">
    <property type="entry name" value="F_T4SS_TraN"/>
    <property type="match status" value="1"/>
</dbReference>
<evidence type="ECO:0000313" key="3">
    <source>
        <dbReference type="Proteomes" id="UP000197092"/>
    </source>
</evidence>
<accession>A0AAN1FMP9</accession>
<feature type="signal peptide" evidence="1">
    <location>
        <begin position="1"/>
        <end position="28"/>
    </location>
</feature>